<reference evidence="2 3" key="1">
    <citation type="submission" date="2015-03" db="EMBL/GenBank/DDBJ databases">
        <authorList>
            <consortium name="Pathogen Informatics"/>
        </authorList>
    </citation>
    <scope>NUCLEOTIDE SEQUENCE [LARGE SCALE GENOMIC DNA]</scope>
    <source>
        <strain evidence="2 3">H09601792</strain>
    </source>
</reference>
<name>A0A654TPI1_MYCTX</name>
<feature type="compositionally biased region" description="Polar residues" evidence="1">
    <location>
        <begin position="25"/>
        <end position="35"/>
    </location>
</feature>
<dbReference type="Proteomes" id="UP000046947">
    <property type="component" value="Unassembled WGS sequence"/>
</dbReference>
<accession>A0A654TPI1</accession>
<protein>
    <submittedName>
        <fullName evidence="2">Uncharacterized protein</fullName>
    </submittedName>
</protein>
<gene>
    <name evidence="2" type="ORF">ERS007688_02123</name>
</gene>
<dbReference type="EMBL" id="CFOH01000327">
    <property type="protein sequence ID" value="CFE52608.1"/>
    <property type="molecule type" value="Genomic_DNA"/>
</dbReference>
<dbReference type="AlphaFoldDB" id="A0A654TPI1"/>
<evidence type="ECO:0000313" key="2">
    <source>
        <dbReference type="EMBL" id="CFE52608.1"/>
    </source>
</evidence>
<feature type="region of interest" description="Disordered" evidence="1">
    <location>
        <begin position="1"/>
        <end position="36"/>
    </location>
</feature>
<proteinExistence type="predicted"/>
<evidence type="ECO:0000313" key="3">
    <source>
        <dbReference type="Proteomes" id="UP000046947"/>
    </source>
</evidence>
<organism evidence="2 3">
    <name type="scientific">Mycobacterium tuberculosis</name>
    <dbReference type="NCBI Taxonomy" id="1773"/>
    <lineage>
        <taxon>Bacteria</taxon>
        <taxon>Bacillati</taxon>
        <taxon>Actinomycetota</taxon>
        <taxon>Actinomycetes</taxon>
        <taxon>Mycobacteriales</taxon>
        <taxon>Mycobacteriaceae</taxon>
        <taxon>Mycobacterium</taxon>
        <taxon>Mycobacterium tuberculosis complex</taxon>
    </lineage>
</organism>
<evidence type="ECO:0000256" key="1">
    <source>
        <dbReference type="SAM" id="MobiDB-lite"/>
    </source>
</evidence>
<sequence>MQLLGQPVPGRRRRQHWAQARTGAVTASSRVSGHSGQRLYGMSGKICEVPSNFAREVARLDDQGCNRSSRPLATRIRLCMRFSRPCQNSTISGAMR</sequence>